<dbReference type="InterPro" id="IPR012495">
    <property type="entry name" value="TadE-like_dom"/>
</dbReference>
<dbReference type="Pfam" id="PF07811">
    <property type="entry name" value="TadE"/>
    <property type="match status" value="1"/>
</dbReference>
<proteinExistence type="predicted"/>
<keyword evidence="1" id="KW-1133">Transmembrane helix</keyword>
<keyword evidence="1" id="KW-0472">Membrane</keyword>
<dbReference type="EMBL" id="JAEQNC010000020">
    <property type="protein sequence ID" value="MBL0375190.1"/>
    <property type="molecule type" value="Genomic_DNA"/>
</dbReference>
<dbReference type="Proteomes" id="UP000633219">
    <property type="component" value="Unassembled WGS sequence"/>
</dbReference>
<name>A0A936YR34_9HYPH</name>
<organism evidence="3 4">
    <name type="scientific">Rhizobium setariae</name>
    <dbReference type="NCBI Taxonomy" id="2801340"/>
    <lineage>
        <taxon>Bacteria</taxon>
        <taxon>Pseudomonadati</taxon>
        <taxon>Pseudomonadota</taxon>
        <taxon>Alphaproteobacteria</taxon>
        <taxon>Hyphomicrobiales</taxon>
        <taxon>Rhizobiaceae</taxon>
        <taxon>Rhizobium/Agrobacterium group</taxon>
        <taxon>Rhizobium</taxon>
    </lineage>
</organism>
<feature type="transmembrane region" description="Helical" evidence="1">
    <location>
        <begin position="30"/>
        <end position="52"/>
    </location>
</feature>
<sequence>MTRQISDRKRGWRLLVQFRKDRDGAAAIEFALLSIPFLMLVFATFETFIAFAGEQLMSNAVETMARKIRTGEITFAQGKSTDKTEAEFRAMFCDEIAVLNMCSSTEANTPEKLYVDVRQFASFADMPRDIPKISSEEYSDLDTSEFAFSPGGADSNNMVRAYYRWQIMTDLVRPYITNIRPPGKLIPTDFLIVSTAAFQNEKYN</sequence>
<evidence type="ECO:0000259" key="2">
    <source>
        <dbReference type="Pfam" id="PF07811"/>
    </source>
</evidence>
<feature type="domain" description="TadE-like" evidence="2">
    <location>
        <begin position="24"/>
        <end position="66"/>
    </location>
</feature>
<protein>
    <submittedName>
        <fullName evidence="3">Pilus assembly protein</fullName>
    </submittedName>
</protein>
<evidence type="ECO:0000313" key="3">
    <source>
        <dbReference type="EMBL" id="MBL0375190.1"/>
    </source>
</evidence>
<gene>
    <name evidence="3" type="ORF">JJB09_24545</name>
</gene>
<dbReference type="RefSeq" id="WP_201663740.1">
    <property type="nucleotide sequence ID" value="NZ_JAEQNC010000020.1"/>
</dbReference>
<accession>A0A936YR34</accession>
<evidence type="ECO:0000256" key="1">
    <source>
        <dbReference type="SAM" id="Phobius"/>
    </source>
</evidence>
<keyword evidence="4" id="KW-1185">Reference proteome</keyword>
<keyword evidence="1" id="KW-0812">Transmembrane</keyword>
<reference evidence="3" key="1">
    <citation type="submission" date="2021-01" db="EMBL/GenBank/DDBJ databases">
        <title>Rhizobium sp. strain KVB221 16S ribosomal RNA gene Genome sequencing and assembly.</title>
        <authorList>
            <person name="Kang M."/>
        </authorList>
    </citation>
    <scope>NUCLEOTIDE SEQUENCE</scope>
    <source>
        <strain evidence="3">KVB221</strain>
    </source>
</reference>
<comment type="caution">
    <text evidence="3">The sequence shown here is derived from an EMBL/GenBank/DDBJ whole genome shotgun (WGS) entry which is preliminary data.</text>
</comment>
<dbReference type="AlphaFoldDB" id="A0A936YR34"/>
<evidence type="ECO:0000313" key="4">
    <source>
        <dbReference type="Proteomes" id="UP000633219"/>
    </source>
</evidence>